<evidence type="ECO:0000256" key="4">
    <source>
        <dbReference type="ARBA" id="ARBA00022687"/>
    </source>
</evidence>
<dbReference type="GO" id="GO:0005576">
    <property type="term" value="C:extracellular region"/>
    <property type="evidence" value="ECO:0007669"/>
    <property type="project" value="UniProtKB-SubCell"/>
</dbReference>
<keyword evidence="3" id="KW-0964">Secreted</keyword>
<evidence type="ECO:0000256" key="12">
    <source>
        <dbReference type="SAM" id="MobiDB-lite"/>
    </source>
</evidence>
<dbReference type="PROSITE" id="PS01185">
    <property type="entry name" value="CTCK_1"/>
    <property type="match status" value="1"/>
</dbReference>
<evidence type="ECO:0000256" key="11">
    <source>
        <dbReference type="PROSITE-ProRule" id="PRU00039"/>
    </source>
</evidence>
<accession>A0A8C0RZ98</accession>
<reference evidence="14" key="2">
    <citation type="submission" date="2025-08" db="UniProtKB">
        <authorList>
            <consortium name="Ensembl"/>
        </authorList>
    </citation>
    <scope>IDENTIFICATION</scope>
</reference>
<keyword evidence="4" id="KW-0879">Wnt signaling pathway</keyword>
<keyword evidence="5" id="KW-0732">Signal</keyword>
<dbReference type="Proteomes" id="UP000694542">
    <property type="component" value="Chromosome 13"/>
</dbReference>
<evidence type="ECO:0000256" key="9">
    <source>
        <dbReference type="ARBA" id="ARBA00072544"/>
    </source>
</evidence>
<evidence type="ECO:0000256" key="6">
    <source>
        <dbReference type="ARBA" id="ARBA00022889"/>
    </source>
</evidence>
<dbReference type="PANTHER" id="PTHR11348">
    <property type="entry name" value="CONNECTIVE TISSUE GROWTH FACTOR-RELATED"/>
    <property type="match status" value="1"/>
</dbReference>
<keyword evidence="6" id="KW-0130">Cell adhesion</keyword>
<name>A0A8C0RZ98_CANLF</name>
<dbReference type="InterPro" id="IPR050941">
    <property type="entry name" value="CCN"/>
</dbReference>
<dbReference type="FunFam" id="2.20.100.10:FF:000069">
    <property type="entry name" value="Cellular communication network factor 4"/>
    <property type="match status" value="1"/>
</dbReference>
<evidence type="ECO:0000259" key="13">
    <source>
        <dbReference type="PROSITE" id="PS01225"/>
    </source>
</evidence>
<proteinExistence type="inferred from homology"/>
<dbReference type="SMART" id="SM00209">
    <property type="entry name" value="TSP1"/>
    <property type="match status" value="1"/>
</dbReference>
<dbReference type="InterPro" id="IPR006207">
    <property type="entry name" value="Cys_knot_C"/>
</dbReference>
<comment type="caution">
    <text evidence="11">Lacks conserved residue(s) required for the propagation of feature annotation.</text>
</comment>
<dbReference type="PANTHER" id="PTHR11348:SF4">
    <property type="entry name" value="CCN FAMILY MEMBER 4"/>
    <property type="match status" value="1"/>
</dbReference>
<feature type="domain" description="CTCK" evidence="13">
    <location>
        <begin position="214"/>
        <end position="288"/>
    </location>
</feature>
<gene>
    <name evidence="14" type="primary">CCN4</name>
</gene>
<feature type="region of interest" description="Disordered" evidence="12">
    <location>
        <begin position="86"/>
        <end position="107"/>
    </location>
</feature>
<evidence type="ECO:0000256" key="2">
    <source>
        <dbReference type="ARBA" id="ARBA00008125"/>
    </source>
</evidence>
<dbReference type="Pfam" id="PF19035">
    <property type="entry name" value="TSP1_CCN"/>
    <property type="match status" value="1"/>
</dbReference>
<comment type="similarity">
    <text evidence="2">Belongs to the CCN family.</text>
</comment>
<dbReference type="GO" id="GO:0016055">
    <property type="term" value="P:Wnt signaling pathway"/>
    <property type="evidence" value="ECO:0007669"/>
    <property type="project" value="UniProtKB-KW"/>
</dbReference>
<keyword evidence="8" id="KW-0325">Glycoprotein</keyword>
<dbReference type="InterPro" id="IPR036383">
    <property type="entry name" value="TSP1_rpt_sf"/>
</dbReference>
<dbReference type="InterPro" id="IPR043973">
    <property type="entry name" value="TSP1_CCN"/>
</dbReference>
<evidence type="ECO:0000256" key="1">
    <source>
        <dbReference type="ARBA" id="ARBA00004613"/>
    </source>
</evidence>
<dbReference type="SMART" id="SM00041">
    <property type="entry name" value="CT"/>
    <property type="match status" value="1"/>
</dbReference>
<dbReference type="SUPFAM" id="SSF82895">
    <property type="entry name" value="TSP-1 type 1 repeat"/>
    <property type="match status" value="1"/>
</dbReference>
<dbReference type="InterPro" id="IPR006208">
    <property type="entry name" value="Glyco_hormone_CN"/>
</dbReference>
<dbReference type="Gene3D" id="2.20.100.10">
    <property type="entry name" value="Thrombospondin type-1 (TSP1) repeat"/>
    <property type="match status" value="1"/>
</dbReference>
<dbReference type="PROSITE" id="PS01225">
    <property type="entry name" value="CTCK_2"/>
    <property type="match status" value="1"/>
</dbReference>
<dbReference type="AlphaFoldDB" id="A0A8C0RZ98"/>
<dbReference type="GO" id="GO:0045595">
    <property type="term" value="P:regulation of cell differentiation"/>
    <property type="evidence" value="ECO:0007669"/>
    <property type="project" value="UniProtKB-ARBA"/>
</dbReference>
<keyword evidence="7" id="KW-1015">Disulfide bond</keyword>
<organism evidence="14 15">
    <name type="scientific">Canis lupus familiaris</name>
    <name type="common">Dog</name>
    <name type="synonym">Canis familiaris</name>
    <dbReference type="NCBI Taxonomy" id="9615"/>
    <lineage>
        <taxon>Eukaryota</taxon>
        <taxon>Metazoa</taxon>
        <taxon>Chordata</taxon>
        <taxon>Craniata</taxon>
        <taxon>Vertebrata</taxon>
        <taxon>Euteleostomi</taxon>
        <taxon>Mammalia</taxon>
        <taxon>Eutheria</taxon>
        <taxon>Laurasiatheria</taxon>
        <taxon>Carnivora</taxon>
        <taxon>Caniformia</taxon>
        <taxon>Canidae</taxon>
        <taxon>Canis</taxon>
    </lineage>
</organism>
<evidence type="ECO:0000256" key="8">
    <source>
        <dbReference type="ARBA" id="ARBA00023180"/>
    </source>
</evidence>
<dbReference type="GO" id="GO:0051239">
    <property type="term" value="P:regulation of multicellular organismal process"/>
    <property type="evidence" value="ECO:0007669"/>
    <property type="project" value="UniProtKB-ARBA"/>
</dbReference>
<dbReference type="InterPro" id="IPR000884">
    <property type="entry name" value="TSP1_rpt"/>
</dbReference>
<feature type="compositionally biased region" description="Basic and acidic residues" evidence="12">
    <location>
        <begin position="40"/>
        <end position="58"/>
    </location>
</feature>
<feature type="region of interest" description="Disordered" evidence="12">
    <location>
        <begin position="27"/>
        <end position="58"/>
    </location>
</feature>
<dbReference type="Pfam" id="PF00007">
    <property type="entry name" value="Cys_knot"/>
    <property type="match status" value="1"/>
</dbReference>
<evidence type="ECO:0000256" key="10">
    <source>
        <dbReference type="ARBA" id="ARBA00083671"/>
    </source>
</evidence>
<dbReference type="Ensembl" id="ENSCAFT00040011731.1">
    <property type="protein sequence ID" value="ENSCAFP00040010176.1"/>
    <property type="gene ID" value="ENSCAFG00040006275.1"/>
</dbReference>
<evidence type="ECO:0000313" key="14">
    <source>
        <dbReference type="Ensembl" id="ENSCAFP00040010176.1"/>
    </source>
</evidence>
<evidence type="ECO:0000313" key="15">
    <source>
        <dbReference type="Proteomes" id="UP000694542"/>
    </source>
</evidence>
<evidence type="ECO:0000256" key="7">
    <source>
        <dbReference type="ARBA" id="ARBA00023157"/>
    </source>
</evidence>
<sequence>MTPVPSVRMYCPSVKSQPCDFPFKSCQSQRGWPSLGRRWGQREERRKKEREREREREAGKVFSEENAGFILNSDVRSCFNKTPPKAVGRGISGAPDGPGQSLGPAPPRGGRILWAAPSMPLPLTSRHEVVPALDAGSSDSSSRHAATGEVEPWHRNCIAYTSPWSPCSTTCGLGVSTRISNANSRCWPEQESRLCNLRPCDVDIRLHIKEGKKCLAVYQPEAPMNFTLAGCSSTRSYRPKYCGVCTDDRCCIPYKSKTIDVSFQCPDGPGFSRQILWINACFCNLSCRNPNDIFADLESYPDFSEIAD</sequence>
<evidence type="ECO:0000256" key="5">
    <source>
        <dbReference type="ARBA" id="ARBA00022729"/>
    </source>
</evidence>
<evidence type="ECO:0000256" key="3">
    <source>
        <dbReference type="ARBA" id="ARBA00022525"/>
    </source>
</evidence>
<dbReference type="PROSITE" id="PS50092">
    <property type="entry name" value="TSP1"/>
    <property type="match status" value="1"/>
</dbReference>
<comment type="subcellular location">
    <subcellularLocation>
        <location evidence="1">Secreted</location>
    </subcellularLocation>
</comment>
<dbReference type="OrthoDB" id="365605at2759"/>
<dbReference type="GO" id="GO:0007155">
    <property type="term" value="P:cell adhesion"/>
    <property type="evidence" value="ECO:0007669"/>
    <property type="project" value="UniProtKB-KW"/>
</dbReference>
<protein>
    <recommendedName>
        <fullName evidence="9">CCN family member 4</fullName>
    </recommendedName>
    <alternativeName>
        <fullName evidence="10">WNT1-inducible-signaling pathway protein 1</fullName>
    </alternativeName>
</protein>
<reference evidence="14" key="1">
    <citation type="submission" date="2018-10" db="EMBL/GenBank/DDBJ databases">
        <title>De novo assembly of a Great Dane genome.</title>
        <authorList>
            <person name="Kidd J.M."/>
            <person name="Pendleton A.L."/>
            <person name="Shen F."/>
            <person name="Emery S."/>
        </authorList>
    </citation>
    <scope>NUCLEOTIDE SEQUENCE [LARGE SCALE GENOMIC DNA]</scope>
    <source>
        <strain evidence="14">Great Dane</strain>
    </source>
</reference>